<comment type="caution">
    <text evidence="3">The sequence shown here is derived from an EMBL/GenBank/DDBJ whole genome shotgun (WGS) entry which is preliminary data.</text>
</comment>
<organism evidence="3 4">
    <name type="scientific">Skeletonema marinoi</name>
    <dbReference type="NCBI Taxonomy" id="267567"/>
    <lineage>
        <taxon>Eukaryota</taxon>
        <taxon>Sar</taxon>
        <taxon>Stramenopiles</taxon>
        <taxon>Ochrophyta</taxon>
        <taxon>Bacillariophyta</taxon>
        <taxon>Coscinodiscophyceae</taxon>
        <taxon>Thalassiosirophycidae</taxon>
        <taxon>Thalassiosirales</taxon>
        <taxon>Skeletonemataceae</taxon>
        <taxon>Skeletonema</taxon>
        <taxon>Skeletonema marinoi-dohrnii complex</taxon>
    </lineage>
</organism>
<dbReference type="Proteomes" id="UP001224775">
    <property type="component" value="Unassembled WGS sequence"/>
</dbReference>
<proteinExistence type="predicted"/>
<feature type="domain" description="DUF7726" evidence="2">
    <location>
        <begin position="253"/>
        <end position="323"/>
    </location>
</feature>
<dbReference type="PANTHER" id="PTHR42339:SF1">
    <property type="entry name" value="HISTONE H1"/>
    <property type="match status" value="1"/>
</dbReference>
<dbReference type="EMBL" id="JATAAI010000018">
    <property type="protein sequence ID" value="KAK1739271.1"/>
    <property type="molecule type" value="Genomic_DNA"/>
</dbReference>
<feature type="region of interest" description="Disordered" evidence="1">
    <location>
        <begin position="43"/>
        <end position="65"/>
    </location>
</feature>
<dbReference type="AlphaFoldDB" id="A0AAD9D9J3"/>
<name>A0AAD9D9J3_9STRA</name>
<evidence type="ECO:0000313" key="3">
    <source>
        <dbReference type="EMBL" id="KAK1739271.1"/>
    </source>
</evidence>
<evidence type="ECO:0000259" key="2">
    <source>
        <dbReference type="Pfam" id="PF24852"/>
    </source>
</evidence>
<keyword evidence="4" id="KW-1185">Reference proteome</keyword>
<evidence type="ECO:0000313" key="4">
    <source>
        <dbReference type="Proteomes" id="UP001224775"/>
    </source>
</evidence>
<reference evidence="3" key="1">
    <citation type="submission" date="2023-06" db="EMBL/GenBank/DDBJ databases">
        <title>Survivors Of The Sea: Transcriptome response of Skeletonema marinoi to long-term dormancy.</title>
        <authorList>
            <person name="Pinder M.I.M."/>
            <person name="Kourtchenko O."/>
            <person name="Robertson E.K."/>
            <person name="Larsson T."/>
            <person name="Maumus F."/>
            <person name="Osuna-Cruz C.M."/>
            <person name="Vancaester E."/>
            <person name="Stenow R."/>
            <person name="Vandepoele K."/>
            <person name="Ploug H."/>
            <person name="Bruchert V."/>
            <person name="Godhe A."/>
            <person name="Topel M."/>
        </authorList>
    </citation>
    <scope>NUCLEOTIDE SEQUENCE</scope>
    <source>
        <strain evidence="3">R05AC</strain>
    </source>
</reference>
<sequence>MSWYPNNFASYAGGGHPVNFFEDPEKNYRFNVVLAQHHAERHGYNNDNHHHHYSSRSHRSSERPVSFEEYRRDYYERQSAGDNYHNSMELSNYSPWEEDGWVPLTKSGKQKSPNQIRNELQRYIDQCRANGTSNQTSIIEQMGVNPNSFRKFMDPSTYVNQWNATANGTYWSAAKLLAKVAYEKELAKATGSGSKRKSTRDDYDSDDYDVQAVTKRYKSNSGEIKKTRAEVQLEALTLLRTITSVEGVPDGIVYDSCPELVKKIKAFLARDGMTKSNFMLALGGLNSNSLNTFLAGKRQDQAGNVTYRRAYVFFEELRILEGKPKSSARIGNEMEHPYGFSLEKPRNPRVIGQAYRPYGHSSNSAPTMHDWLGMRGLF</sequence>
<accession>A0AAD9D9J3</accession>
<protein>
    <recommendedName>
        <fullName evidence="2">DUF7726 domain-containing protein</fullName>
    </recommendedName>
</protein>
<feature type="compositionally biased region" description="Basic residues" evidence="1">
    <location>
        <begin position="49"/>
        <end position="58"/>
    </location>
</feature>
<gene>
    <name evidence="3" type="ORF">QTG54_009814</name>
</gene>
<evidence type="ECO:0000256" key="1">
    <source>
        <dbReference type="SAM" id="MobiDB-lite"/>
    </source>
</evidence>
<dbReference type="PANTHER" id="PTHR42339">
    <property type="entry name" value="HISTONE H1"/>
    <property type="match status" value="1"/>
</dbReference>
<dbReference type="InterPro" id="IPR056143">
    <property type="entry name" value="DUF7726"/>
</dbReference>
<dbReference type="Pfam" id="PF24852">
    <property type="entry name" value="DUF7726"/>
    <property type="match status" value="1"/>
</dbReference>